<dbReference type="SUPFAM" id="SSF56596">
    <property type="entry name" value="Replication terminator protein (Tus)"/>
    <property type="match status" value="1"/>
</dbReference>
<dbReference type="GO" id="GO:0003677">
    <property type="term" value="F:DNA binding"/>
    <property type="evidence" value="ECO:0007669"/>
    <property type="project" value="UniProtKB-KW"/>
</dbReference>
<evidence type="ECO:0000256" key="1">
    <source>
        <dbReference type="ARBA" id="ARBA00022490"/>
    </source>
</evidence>
<dbReference type="GO" id="GO:0005737">
    <property type="term" value="C:cytoplasm"/>
    <property type="evidence" value="ECO:0007669"/>
    <property type="project" value="InterPro"/>
</dbReference>
<keyword evidence="1" id="KW-0963">Cytoplasm</keyword>
<dbReference type="InterPro" id="IPR008865">
    <property type="entry name" value="DNA_replication_term_site-bd"/>
</dbReference>
<dbReference type="HOGENOM" id="CLU_2683514_0_0_6"/>
<keyword evidence="2" id="KW-0235">DNA replication</keyword>
<accession>R8B347</accession>
<proteinExistence type="predicted"/>
<evidence type="ECO:0000313" key="5">
    <source>
        <dbReference type="Proteomes" id="UP000016540"/>
    </source>
</evidence>
<dbReference type="Pfam" id="PF05472">
    <property type="entry name" value="Ter"/>
    <property type="match status" value="1"/>
</dbReference>
<dbReference type="Proteomes" id="UP000016540">
    <property type="component" value="Unassembled WGS sequence"/>
</dbReference>
<evidence type="ECO:0000256" key="3">
    <source>
        <dbReference type="ARBA" id="ARBA00023125"/>
    </source>
</evidence>
<dbReference type="AlphaFoldDB" id="R8B347"/>
<dbReference type="GO" id="GO:0006274">
    <property type="term" value="P:DNA replication termination"/>
    <property type="evidence" value="ECO:0007669"/>
    <property type="project" value="InterPro"/>
</dbReference>
<evidence type="ECO:0000313" key="4">
    <source>
        <dbReference type="EMBL" id="EON93013.1"/>
    </source>
</evidence>
<reference evidence="4 5" key="1">
    <citation type="journal article" date="2013" name="Genome Announc.">
        <title>Draft Genome Sequence of the Moderately Halophilic Bacterium Marinobacter lipolyticus Strain SM19.</title>
        <authorList>
            <person name="Papke R.T."/>
            <person name="de la Haba R.R."/>
            <person name="Infante-Dominguez C."/>
            <person name="Perez D."/>
            <person name="Sanchez-Porro C."/>
            <person name="Lapierre P."/>
            <person name="Ventosa A."/>
        </authorList>
    </citation>
    <scope>NUCLEOTIDE SEQUENCE [LARGE SCALE GENOMIC DNA]</scope>
    <source>
        <strain evidence="4 5">SM19</strain>
    </source>
</reference>
<dbReference type="STRING" id="1318628.MARLIPOL_06139"/>
<dbReference type="InterPro" id="IPR036384">
    <property type="entry name" value="Tus_sf"/>
</dbReference>
<dbReference type="Gene3D" id="3.50.14.10">
    <property type="entry name" value="Replication terminator Tus, domain 1 superfamily/Replication terminator Tus"/>
    <property type="match status" value="1"/>
</dbReference>
<comment type="caution">
    <text evidence="4">The sequence shown here is derived from an EMBL/GenBank/DDBJ whole genome shotgun (WGS) entry which is preliminary data.</text>
</comment>
<dbReference type="EMBL" id="ASAD01000008">
    <property type="protein sequence ID" value="EON93013.1"/>
    <property type="molecule type" value="Genomic_DNA"/>
</dbReference>
<dbReference type="InterPro" id="IPR036381">
    <property type="entry name" value="Tus_dom1"/>
</dbReference>
<evidence type="ECO:0000256" key="2">
    <source>
        <dbReference type="ARBA" id="ARBA00022705"/>
    </source>
</evidence>
<protein>
    <submittedName>
        <fullName evidence="4">DNA replication terminus site-binding protein</fullName>
    </submittedName>
</protein>
<keyword evidence="3" id="KW-0238">DNA-binding</keyword>
<organism evidence="4 5">
    <name type="scientific">Marinobacter lipolyticus SM19</name>
    <dbReference type="NCBI Taxonomy" id="1318628"/>
    <lineage>
        <taxon>Bacteria</taxon>
        <taxon>Pseudomonadati</taxon>
        <taxon>Pseudomonadota</taxon>
        <taxon>Gammaproteobacteria</taxon>
        <taxon>Pseudomonadales</taxon>
        <taxon>Marinobacteraceae</taxon>
        <taxon>Marinobacter</taxon>
    </lineage>
</organism>
<name>R8B347_9GAMM</name>
<sequence length="74" mass="8333">MPGLVYVTGGRADAIADQVKHINTLKEQFGELVEKLGDWDDRFGWVHRTFPGLITLQVTRKLRCLRGIPSPGRT</sequence>
<gene>
    <name evidence="4" type="ORF">MARLIPOL_06139</name>
</gene>
<keyword evidence="5" id="KW-1185">Reference proteome</keyword>
<dbReference type="PATRIC" id="fig|1318628.3.peg.1231"/>